<keyword evidence="5" id="KW-1185">Reference proteome</keyword>
<organism evidence="4 5">
    <name type="scientific">Stackebrandtia nassauensis (strain DSM 44728 / CIP 108903 / NRRL B-16338 / NBRC 102104 / LLR-40K-21)</name>
    <dbReference type="NCBI Taxonomy" id="446470"/>
    <lineage>
        <taxon>Bacteria</taxon>
        <taxon>Bacillati</taxon>
        <taxon>Actinomycetota</taxon>
        <taxon>Actinomycetes</taxon>
        <taxon>Glycomycetales</taxon>
        <taxon>Glycomycetaceae</taxon>
        <taxon>Stackebrandtia</taxon>
    </lineage>
</organism>
<evidence type="ECO:0000256" key="1">
    <source>
        <dbReference type="ARBA" id="ARBA00010088"/>
    </source>
</evidence>
<dbReference type="InterPro" id="IPR000073">
    <property type="entry name" value="AB_hydrolase_1"/>
</dbReference>
<dbReference type="GO" id="GO:0004177">
    <property type="term" value="F:aminopeptidase activity"/>
    <property type="evidence" value="ECO:0007669"/>
    <property type="project" value="UniProtKB-EC"/>
</dbReference>
<accession>D3QBX6</accession>
<dbReference type="GO" id="GO:0006508">
    <property type="term" value="P:proteolysis"/>
    <property type="evidence" value="ECO:0007669"/>
    <property type="project" value="InterPro"/>
</dbReference>
<evidence type="ECO:0000313" key="4">
    <source>
        <dbReference type="EMBL" id="ADD44865.1"/>
    </source>
</evidence>
<name>D3QBX6_STANL</name>
<sequence>MTRKTISTSIAIVGCVLAGVGLVGCDGSGLDEAGEEFKAELFTGTDTFTIGDHQVNVSCSGSPTSDGPIVLLLHGGGDDLTKLADFQKQISKNSRVCSYDRLGAGKSDKPDGEQDYASVGKTLTGVIDTFANGDPVVLVGHSMGGLIAARYAPDNKDKVAGMVLLDATSPTAVADLKQRIPEDATGEAAELRAQTLAIYGGENPEKLVFTDGKVKSAGDIPVRVIQHGKQYLAAVPEYGPGLEDDWTAGQKDWLNVSSDSELDTAKDSGHYIYVDEPDAAVEAVKDVASRAAD</sequence>
<reference evidence="4 5" key="1">
    <citation type="journal article" date="2009" name="Stand. Genomic Sci.">
        <title>Complete genome sequence of Stackebrandtia nassauensis type strain (LLR-40K-21).</title>
        <authorList>
            <person name="Munk C."/>
            <person name="Lapidus A."/>
            <person name="Copeland A."/>
            <person name="Jando M."/>
            <person name="Mayilraj S."/>
            <person name="Glavina Del Rio T."/>
            <person name="Nolan M."/>
            <person name="Chen F."/>
            <person name="Lucas S."/>
            <person name="Tice H."/>
            <person name="Cheng J.F."/>
            <person name="Han C."/>
            <person name="Detter J.C."/>
            <person name="Bruce D."/>
            <person name="Goodwin L."/>
            <person name="Chain P."/>
            <person name="Pitluck S."/>
            <person name="Goker M."/>
            <person name="Ovchinikova G."/>
            <person name="Pati A."/>
            <person name="Ivanova N."/>
            <person name="Mavromatis K."/>
            <person name="Chen A."/>
            <person name="Palaniappan K."/>
            <person name="Land M."/>
            <person name="Hauser L."/>
            <person name="Chang Y.J."/>
            <person name="Jeffries C.D."/>
            <person name="Bristow J."/>
            <person name="Eisen J.A."/>
            <person name="Markowitz V."/>
            <person name="Hugenholtz P."/>
            <person name="Kyrpides N.C."/>
            <person name="Klenk H.P."/>
        </authorList>
    </citation>
    <scope>NUCLEOTIDE SEQUENCE [LARGE SCALE GENOMIC DNA]</scope>
    <source>
        <strain evidence="5">DSM 44728 / CIP 108903 / NRRL B-16338 / NBRC 102104 / LLR-40K-21</strain>
    </source>
</reference>
<dbReference type="PANTHER" id="PTHR43798:SF33">
    <property type="entry name" value="HYDROLASE, PUTATIVE (AFU_ORTHOLOGUE AFUA_2G14860)-RELATED"/>
    <property type="match status" value="1"/>
</dbReference>
<feature type="domain" description="AB hydrolase-1" evidence="3">
    <location>
        <begin position="68"/>
        <end position="200"/>
    </location>
</feature>
<protein>
    <submittedName>
        <fullName evidence="4">Alpha/beta hydrolase fold protein</fullName>
    </submittedName>
</protein>
<dbReference type="ESTHER" id="stanl-d3qbx6">
    <property type="family name" value="Proline_iminopeptidase"/>
</dbReference>
<dbReference type="Gene3D" id="3.40.50.1820">
    <property type="entry name" value="alpha/beta hydrolase"/>
    <property type="match status" value="1"/>
</dbReference>
<comment type="similarity">
    <text evidence="1">Belongs to the peptidase S33 family.</text>
</comment>
<dbReference type="InterPro" id="IPR029058">
    <property type="entry name" value="AB_hydrolase_fold"/>
</dbReference>
<dbReference type="AlphaFoldDB" id="D3QBX6"/>
<evidence type="ECO:0000256" key="2">
    <source>
        <dbReference type="ARBA" id="ARBA00022801"/>
    </source>
</evidence>
<dbReference type="InterPro" id="IPR002410">
    <property type="entry name" value="Peptidase_S33"/>
</dbReference>
<evidence type="ECO:0000259" key="3">
    <source>
        <dbReference type="Pfam" id="PF00561"/>
    </source>
</evidence>
<dbReference type="eggNOG" id="COG0596">
    <property type="taxonomic scope" value="Bacteria"/>
</dbReference>
<dbReference type="PROSITE" id="PS51257">
    <property type="entry name" value="PROKAR_LIPOPROTEIN"/>
    <property type="match status" value="1"/>
</dbReference>
<keyword evidence="2 4" id="KW-0378">Hydrolase</keyword>
<dbReference type="SUPFAM" id="SSF53474">
    <property type="entry name" value="alpha/beta-Hydrolases"/>
    <property type="match status" value="1"/>
</dbReference>
<dbReference type="GO" id="GO:0016020">
    <property type="term" value="C:membrane"/>
    <property type="evidence" value="ECO:0007669"/>
    <property type="project" value="TreeGrafter"/>
</dbReference>
<dbReference type="PRINTS" id="PR00111">
    <property type="entry name" value="ABHYDROLASE"/>
</dbReference>
<dbReference type="PRINTS" id="PR00793">
    <property type="entry name" value="PROAMNOPTASE"/>
</dbReference>
<dbReference type="EMBL" id="CP001778">
    <property type="protein sequence ID" value="ADD44865.1"/>
    <property type="molecule type" value="Genomic_DNA"/>
</dbReference>
<dbReference type="GO" id="GO:0046464">
    <property type="term" value="P:acylglycerol catabolic process"/>
    <property type="evidence" value="ECO:0007669"/>
    <property type="project" value="TreeGrafter"/>
</dbReference>
<proteinExistence type="inferred from homology"/>
<dbReference type="KEGG" id="sna:Snas_5231"/>
<dbReference type="Proteomes" id="UP000000844">
    <property type="component" value="Chromosome"/>
</dbReference>
<dbReference type="STRING" id="446470.Snas_5231"/>
<dbReference type="OrthoDB" id="7185741at2"/>
<evidence type="ECO:0000313" key="5">
    <source>
        <dbReference type="Proteomes" id="UP000000844"/>
    </source>
</evidence>
<dbReference type="RefSeq" id="WP_013020436.1">
    <property type="nucleotide sequence ID" value="NC_013947.1"/>
</dbReference>
<dbReference type="GO" id="GO:0047372">
    <property type="term" value="F:monoacylglycerol lipase activity"/>
    <property type="evidence" value="ECO:0007669"/>
    <property type="project" value="TreeGrafter"/>
</dbReference>
<dbReference type="InterPro" id="IPR050266">
    <property type="entry name" value="AB_hydrolase_sf"/>
</dbReference>
<gene>
    <name evidence="4" type="ordered locus">Snas_5231</name>
</gene>
<dbReference type="Pfam" id="PF00561">
    <property type="entry name" value="Abhydrolase_1"/>
    <property type="match status" value="1"/>
</dbReference>
<dbReference type="PANTHER" id="PTHR43798">
    <property type="entry name" value="MONOACYLGLYCEROL LIPASE"/>
    <property type="match status" value="1"/>
</dbReference>
<dbReference type="HOGENOM" id="CLU_020336_9_3_11"/>